<reference evidence="2 3" key="2">
    <citation type="submission" date="2024-07" db="EMBL/GenBank/DDBJ databases">
        <authorList>
            <person name="Akdeniz Z."/>
        </authorList>
    </citation>
    <scope>NUCLEOTIDE SEQUENCE [LARGE SCALE GENOMIC DNA]</scope>
</reference>
<dbReference type="EMBL" id="CAXDID020000063">
    <property type="protein sequence ID" value="CAL6011218.1"/>
    <property type="molecule type" value="Genomic_DNA"/>
</dbReference>
<dbReference type="Proteomes" id="UP001642409">
    <property type="component" value="Unassembled WGS sequence"/>
</dbReference>
<sequence>MIISQAPEYFASNLFADNIKSYNKNYITKLSPGQLRHVVQQQSKITLNQYSVFGQVYETNRMFKQYQPTIDSIYLNVLSILQLKQLQNRTIQNKQTIPKYKKDTLQYDPKNNYVFSVNQTYSEQKYLFSNQQKNESVQLLYMGQQCYVDDYKLLFEIKYNEHELLQYDNCTYFKQKTNTTKCLCEFDNQLQIKLPFQLNNCFSKYAVEDQLS</sequence>
<dbReference type="AlphaFoldDB" id="A0AA86PI20"/>
<evidence type="ECO:0000313" key="1">
    <source>
        <dbReference type="EMBL" id="CAI9939406.1"/>
    </source>
</evidence>
<dbReference type="EMBL" id="CATOUU010000664">
    <property type="protein sequence ID" value="CAI9939406.1"/>
    <property type="molecule type" value="Genomic_DNA"/>
</dbReference>
<protein>
    <submittedName>
        <fullName evidence="2">Hypothetical_protein</fullName>
    </submittedName>
</protein>
<evidence type="ECO:0000313" key="3">
    <source>
        <dbReference type="Proteomes" id="UP001642409"/>
    </source>
</evidence>
<name>A0AA86PI20_9EUKA</name>
<keyword evidence="3" id="KW-1185">Reference proteome</keyword>
<reference evidence="1" key="1">
    <citation type="submission" date="2023-06" db="EMBL/GenBank/DDBJ databases">
        <authorList>
            <person name="Kurt Z."/>
        </authorList>
    </citation>
    <scope>NUCLEOTIDE SEQUENCE</scope>
</reference>
<accession>A0AA86PI20</accession>
<organism evidence="1">
    <name type="scientific">Hexamita inflata</name>
    <dbReference type="NCBI Taxonomy" id="28002"/>
    <lineage>
        <taxon>Eukaryota</taxon>
        <taxon>Metamonada</taxon>
        <taxon>Diplomonadida</taxon>
        <taxon>Hexamitidae</taxon>
        <taxon>Hexamitinae</taxon>
        <taxon>Hexamita</taxon>
    </lineage>
</organism>
<comment type="caution">
    <text evidence="1">The sequence shown here is derived from an EMBL/GenBank/DDBJ whole genome shotgun (WGS) entry which is preliminary data.</text>
</comment>
<evidence type="ECO:0000313" key="2">
    <source>
        <dbReference type="EMBL" id="CAL6011218.1"/>
    </source>
</evidence>
<proteinExistence type="predicted"/>
<gene>
    <name evidence="2" type="ORF">HINF_LOCUS22596</name>
    <name evidence="1" type="ORF">HINF_LOCUS27051</name>
</gene>